<dbReference type="InParanoid" id="A0A2T3B856"/>
<reference evidence="1 2" key="1">
    <citation type="journal article" date="2018" name="New Phytol.">
        <title>Comparative genomics and transcriptomics depict ericoid mycorrhizal fungi as versatile saprotrophs and plant mutualists.</title>
        <authorList>
            <person name="Martino E."/>
            <person name="Morin E."/>
            <person name="Grelet G.A."/>
            <person name="Kuo A."/>
            <person name="Kohler A."/>
            <person name="Daghino S."/>
            <person name="Barry K.W."/>
            <person name="Cichocki N."/>
            <person name="Clum A."/>
            <person name="Dockter R.B."/>
            <person name="Hainaut M."/>
            <person name="Kuo R.C."/>
            <person name="LaButti K."/>
            <person name="Lindahl B.D."/>
            <person name="Lindquist E.A."/>
            <person name="Lipzen A."/>
            <person name="Khouja H.R."/>
            <person name="Magnuson J."/>
            <person name="Murat C."/>
            <person name="Ohm R.A."/>
            <person name="Singer S.W."/>
            <person name="Spatafora J.W."/>
            <person name="Wang M."/>
            <person name="Veneault-Fourrey C."/>
            <person name="Henrissat B."/>
            <person name="Grigoriev I.V."/>
            <person name="Martin F.M."/>
            <person name="Perotto S."/>
        </authorList>
    </citation>
    <scope>NUCLEOTIDE SEQUENCE [LARGE SCALE GENOMIC DNA]</scope>
    <source>
        <strain evidence="1 2">ATCC 22711</strain>
    </source>
</reference>
<dbReference type="AlphaFoldDB" id="A0A2T3B856"/>
<dbReference type="EMBL" id="KZ679008">
    <property type="protein sequence ID" value="PSS23058.1"/>
    <property type="molecule type" value="Genomic_DNA"/>
</dbReference>
<evidence type="ECO:0000313" key="1">
    <source>
        <dbReference type="EMBL" id="PSS23058.1"/>
    </source>
</evidence>
<keyword evidence="2" id="KW-1185">Reference proteome</keyword>
<dbReference type="Proteomes" id="UP000241818">
    <property type="component" value="Unassembled WGS sequence"/>
</dbReference>
<evidence type="ECO:0008006" key="3">
    <source>
        <dbReference type="Google" id="ProtNLM"/>
    </source>
</evidence>
<dbReference type="Pfam" id="PF15892">
    <property type="entry name" value="BNR_4"/>
    <property type="match status" value="1"/>
</dbReference>
<evidence type="ECO:0000313" key="2">
    <source>
        <dbReference type="Proteomes" id="UP000241818"/>
    </source>
</evidence>
<gene>
    <name evidence="1" type="ORF">M430DRAFT_48654</name>
</gene>
<proteinExistence type="predicted"/>
<dbReference type="RefSeq" id="XP_024723104.1">
    <property type="nucleotide sequence ID" value="XM_024868011.1"/>
</dbReference>
<accession>A0A2T3B856</accession>
<organism evidence="1 2">
    <name type="scientific">Amorphotheca resinae ATCC 22711</name>
    <dbReference type="NCBI Taxonomy" id="857342"/>
    <lineage>
        <taxon>Eukaryota</taxon>
        <taxon>Fungi</taxon>
        <taxon>Dikarya</taxon>
        <taxon>Ascomycota</taxon>
        <taxon>Pezizomycotina</taxon>
        <taxon>Leotiomycetes</taxon>
        <taxon>Helotiales</taxon>
        <taxon>Amorphothecaceae</taxon>
        <taxon>Amorphotheca</taxon>
    </lineage>
</organism>
<name>A0A2T3B856_AMORE</name>
<protein>
    <recommendedName>
        <fullName evidence="3">Fucose-specific lectin</fullName>
    </recommendedName>
</protein>
<dbReference type="GeneID" id="36576092"/>
<sequence length="454" mass="50576">MLQDVVISVLGQDPDRAHRINANSFQQNPITTVNGWQYAAFYTEALKPEKTGICHVNLARRKILPPDTSSTTGAWQTLTFEDYDQTVDDGHNTISIGVCKGDGSIHIAFDHHCDKLRFRISELGAAAESADHRWNASLFSQTQDFLPGISPNELMKEVTYPRFVNIDDDLLLTYRIGQAGLGSDVLYRYSSATHSYTYLGQHLTGVSNSPYINGIDYRNSRLHISWCYRNFIPFPPLATPDAHKQQAGPNGPENNYDLNYAFSDDLGETWKSADNRVLAKIGSKLESQMEAMIKPGAEGAQVFEIPMGSGILNQEAQSADWLGGFWALNRENRSGEESWMLYRRKPNGEWSMIGITSASKPTETGSRASMCVDRNNNIYLILPGNSDSSLSIVKGHAKDDHSKFETIWISYGFGGEPLVDVQRLETSNVLSVFTRTERTTGGKRDVVVIDFLLS</sequence>
<dbReference type="OrthoDB" id="9978204at2759"/>